<feature type="region of interest" description="Disordered" evidence="4">
    <location>
        <begin position="175"/>
        <end position="201"/>
    </location>
</feature>
<evidence type="ECO:0000256" key="5">
    <source>
        <dbReference type="SAM" id="SignalP"/>
    </source>
</evidence>
<dbReference type="SUPFAM" id="SSF53850">
    <property type="entry name" value="Periplasmic binding protein-like II"/>
    <property type="match status" value="1"/>
</dbReference>
<protein>
    <submittedName>
        <fullName evidence="7">ABC transporter substrate-binding protein</fullName>
    </submittedName>
</protein>
<name>A0ABW2A897_9GAMM</name>
<sequence length="201" mass="22267">MRKTLLTVAMTVSIGLSAATPGLANTLRVADATDIASLDPYSITESNTLGFLHHIYEPLVRYNADLKLEPALARSWELIEPNRWRFHLREGVSFHNGNPFDADDVVASIRRAIDPNAPIKVNVPTVVDAVKVDALSVDIVLSKSDPLLLNYLTNVYMFDREWLTEHDSLKAVDLRKGRRTMPPPTPTVPAPSNSRAASPMR</sequence>
<evidence type="ECO:0000256" key="2">
    <source>
        <dbReference type="ARBA" id="ARBA00022448"/>
    </source>
</evidence>
<organism evidence="7 8">
    <name type="scientific">Marinobacterium aestuariivivens</name>
    <dbReference type="NCBI Taxonomy" id="1698799"/>
    <lineage>
        <taxon>Bacteria</taxon>
        <taxon>Pseudomonadati</taxon>
        <taxon>Pseudomonadota</taxon>
        <taxon>Gammaproteobacteria</taxon>
        <taxon>Oceanospirillales</taxon>
        <taxon>Oceanospirillaceae</taxon>
        <taxon>Marinobacterium</taxon>
    </lineage>
</organism>
<proteinExistence type="inferred from homology"/>
<dbReference type="Proteomes" id="UP001596422">
    <property type="component" value="Unassembled WGS sequence"/>
</dbReference>
<keyword evidence="3 5" id="KW-0732">Signal</keyword>
<dbReference type="Pfam" id="PF00496">
    <property type="entry name" value="SBP_bac_5"/>
    <property type="match status" value="1"/>
</dbReference>
<dbReference type="EMBL" id="JBHSWE010000001">
    <property type="protein sequence ID" value="MFC6673641.1"/>
    <property type="molecule type" value="Genomic_DNA"/>
</dbReference>
<dbReference type="InterPro" id="IPR039424">
    <property type="entry name" value="SBP_5"/>
</dbReference>
<evidence type="ECO:0000313" key="8">
    <source>
        <dbReference type="Proteomes" id="UP001596422"/>
    </source>
</evidence>
<comment type="similarity">
    <text evidence="1">Belongs to the bacterial solute-binding protein 5 family.</text>
</comment>
<accession>A0ABW2A897</accession>
<keyword evidence="8" id="KW-1185">Reference proteome</keyword>
<dbReference type="PANTHER" id="PTHR30290:SF9">
    <property type="entry name" value="OLIGOPEPTIDE-BINDING PROTEIN APPA"/>
    <property type="match status" value="1"/>
</dbReference>
<feature type="chain" id="PRO_5047540627" evidence="5">
    <location>
        <begin position="19"/>
        <end position="201"/>
    </location>
</feature>
<dbReference type="Gene3D" id="3.40.190.10">
    <property type="entry name" value="Periplasmic binding protein-like II"/>
    <property type="match status" value="1"/>
</dbReference>
<evidence type="ECO:0000256" key="3">
    <source>
        <dbReference type="ARBA" id="ARBA00022729"/>
    </source>
</evidence>
<feature type="compositionally biased region" description="Polar residues" evidence="4">
    <location>
        <begin position="192"/>
        <end position="201"/>
    </location>
</feature>
<dbReference type="PANTHER" id="PTHR30290">
    <property type="entry name" value="PERIPLASMIC BINDING COMPONENT OF ABC TRANSPORTER"/>
    <property type="match status" value="1"/>
</dbReference>
<feature type="signal peptide" evidence="5">
    <location>
        <begin position="1"/>
        <end position="18"/>
    </location>
</feature>
<evidence type="ECO:0000313" key="7">
    <source>
        <dbReference type="EMBL" id="MFC6673641.1"/>
    </source>
</evidence>
<evidence type="ECO:0000256" key="4">
    <source>
        <dbReference type="SAM" id="MobiDB-lite"/>
    </source>
</evidence>
<feature type="domain" description="Solute-binding protein family 5" evidence="6">
    <location>
        <begin position="67"/>
        <end position="159"/>
    </location>
</feature>
<dbReference type="InterPro" id="IPR000914">
    <property type="entry name" value="SBP_5_dom"/>
</dbReference>
<evidence type="ECO:0000256" key="1">
    <source>
        <dbReference type="ARBA" id="ARBA00005695"/>
    </source>
</evidence>
<dbReference type="RefSeq" id="WP_379912182.1">
    <property type="nucleotide sequence ID" value="NZ_JBHSWE010000001.1"/>
</dbReference>
<reference evidence="8" key="1">
    <citation type="journal article" date="2019" name="Int. J. Syst. Evol. Microbiol.">
        <title>The Global Catalogue of Microorganisms (GCM) 10K type strain sequencing project: providing services to taxonomists for standard genome sequencing and annotation.</title>
        <authorList>
            <consortium name="The Broad Institute Genomics Platform"/>
            <consortium name="The Broad Institute Genome Sequencing Center for Infectious Disease"/>
            <person name="Wu L."/>
            <person name="Ma J."/>
        </authorList>
    </citation>
    <scope>NUCLEOTIDE SEQUENCE [LARGE SCALE GENOMIC DNA]</scope>
    <source>
        <strain evidence="8">NBRC 111756</strain>
    </source>
</reference>
<keyword evidence="2" id="KW-0813">Transport</keyword>
<gene>
    <name evidence="7" type="ORF">ACFQDL_28775</name>
</gene>
<evidence type="ECO:0000259" key="6">
    <source>
        <dbReference type="Pfam" id="PF00496"/>
    </source>
</evidence>
<comment type="caution">
    <text evidence="7">The sequence shown here is derived from an EMBL/GenBank/DDBJ whole genome shotgun (WGS) entry which is preliminary data.</text>
</comment>